<evidence type="ECO:0000256" key="1">
    <source>
        <dbReference type="ARBA" id="ARBA00004141"/>
    </source>
</evidence>
<evidence type="ECO:0000256" key="3">
    <source>
        <dbReference type="ARBA" id="ARBA00022989"/>
    </source>
</evidence>
<reference evidence="7 9" key="2">
    <citation type="submission" date="2018-01" db="EMBL/GenBank/DDBJ databases">
        <title>Novel co-symbiosis in the lucinid bivalve Phacoides pectinatus.</title>
        <authorList>
            <person name="Lim S.J."/>
            <person name="Davis B.G."/>
            <person name="Gill D.E."/>
            <person name="Engel A.S."/>
            <person name="Anderson L.C."/>
            <person name="Campbell B.J."/>
        </authorList>
    </citation>
    <scope>NUCLEOTIDE SEQUENCE [LARGE SCALE GENOMIC DNA]</scope>
    <source>
        <strain evidence="7">N3_P5</strain>
    </source>
</reference>
<gene>
    <name evidence="6" type="ORF">B0D84_03640</name>
    <name evidence="7" type="ORF">C3L24_04665</name>
</gene>
<evidence type="ECO:0000313" key="9">
    <source>
        <dbReference type="Proteomes" id="UP000250928"/>
    </source>
</evidence>
<evidence type="ECO:0008006" key="10">
    <source>
        <dbReference type="Google" id="ProtNLM"/>
    </source>
</evidence>
<keyword evidence="3 5" id="KW-1133">Transmembrane helix</keyword>
<dbReference type="Proteomes" id="UP000243361">
    <property type="component" value="Unassembled WGS sequence"/>
</dbReference>
<accession>A0A657PM48</accession>
<feature type="transmembrane region" description="Helical" evidence="5">
    <location>
        <begin position="239"/>
        <end position="257"/>
    </location>
</feature>
<dbReference type="Pfam" id="PF01040">
    <property type="entry name" value="UbiA"/>
    <property type="match status" value="1"/>
</dbReference>
<feature type="transmembrane region" description="Helical" evidence="5">
    <location>
        <begin position="85"/>
        <end position="105"/>
    </location>
</feature>
<feature type="transmembrane region" description="Helical" evidence="5">
    <location>
        <begin position="12"/>
        <end position="34"/>
    </location>
</feature>
<dbReference type="Proteomes" id="UP000250928">
    <property type="component" value="Unassembled WGS sequence"/>
</dbReference>
<dbReference type="EMBL" id="PQCO01000160">
    <property type="protein sequence ID" value="PUE03415.1"/>
    <property type="molecule type" value="Genomic_DNA"/>
</dbReference>
<protein>
    <recommendedName>
        <fullName evidence="10">Prenyltransferase</fullName>
    </recommendedName>
</protein>
<feature type="transmembrane region" description="Helical" evidence="5">
    <location>
        <begin position="212"/>
        <end position="233"/>
    </location>
</feature>
<evidence type="ECO:0000313" key="6">
    <source>
        <dbReference type="EMBL" id="OQX34285.1"/>
    </source>
</evidence>
<keyword evidence="2 5" id="KW-0812">Transmembrane</keyword>
<keyword evidence="8" id="KW-1185">Reference proteome</keyword>
<feature type="transmembrane region" description="Helical" evidence="5">
    <location>
        <begin position="144"/>
        <end position="161"/>
    </location>
</feature>
<evidence type="ECO:0000313" key="7">
    <source>
        <dbReference type="EMBL" id="PUE03415.1"/>
    </source>
</evidence>
<evidence type="ECO:0000256" key="4">
    <source>
        <dbReference type="ARBA" id="ARBA00023136"/>
    </source>
</evidence>
<comment type="caution">
    <text evidence="6">The sequence shown here is derived from an EMBL/GenBank/DDBJ whole genome shotgun (WGS) entry which is preliminary data.</text>
</comment>
<feature type="transmembrane region" description="Helical" evidence="5">
    <location>
        <begin position="173"/>
        <end position="191"/>
    </location>
</feature>
<name>A0A657PM48_9GAMM</name>
<comment type="subcellular location">
    <subcellularLocation>
        <location evidence="1">Membrane</location>
        <topology evidence="1">Multi-pass membrane protein</topology>
    </subcellularLocation>
</comment>
<evidence type="ECO:0000256" key="2">
    <source>
        <dbReference type="ARBA" id="ARBA00022692"/>
    </source>
</evidence>
<evidence type="ECO:0000313" key="8">
    <source>
        <dbReference type="Proteomes" id="UP000243361"/>
    </source>
</evidence>
<sequence>MGRLALQRFTGFYRLLSILSLDVVAGVAACSALVSRLCGVSMGPWFYLVLALSVWVVYTADHLLDAWRLGRRAHTQRHRFHHRHFSTLVFLILTLALADIALVVTYLHPRILLGGLALLGVTLVYFSALGRLRARRSLLLQKELMVAGVYAAGVWVGPAALRGRPLSLEEWLLLMMLWMLVYAVVLIFSVIERDEDHADGHPSLATRLGPVACRRLIHLLLVLIAAQGLYLILHGTPGLARQCALLFIGMGGFILLMERCSGWFGVNYRYRYAGEWVFWSPLLLLL</sequence>
<dbReference type="EMBL" id="MUIE01000238">
    <property type="protein sequence ID" value="OQX34285.1"/>
    <property type="molecule type" value="Genomic_DNA"/>
</dbReference>
<dbReference type="GO" id="GO:0016765">
    <property type="term" value="F:transferase activity, transferring alkyl or aryl (other than methyl) groups"/>
    <property type="evidence" value="ECO:0007669"/>
    <property type="project" value="InterPro"/>
</dbReference>
<reference evidence="6 8" key="1">
    <citation type="submission" date="2017-02" db="EMBL/GenBank/DDBJ databases">
        <title>Novel co-symbiosis in the unique lucinid bivalve Phacoides pectinatus.</title>
        <authorList>
            <person name="Lim S.J."/>
            <person name="Davis B.G."/>
            <person name="Gill D.E."/>
            <person name="Engel A.S."/>
            <person name="Anderson L.C."/>
            <person name="Campbell B.J."/>
        </authorList>
    </citation>
    <scope>NUCLEOTIDE SEQUENCE [LARGE SCALE GENOMIC DNA]</scope>
    <source>
        <strain evidence="6">LUC13016_P6</strain>
    </source>
</reference>
<organism evidence="6 8">
    <name type="scientific">Candidatus Sedimenticola endophacoides</name>
    <dbReference type="NCBI Taxonomy" id="2548426"/>
    <lineage>
        <taxon>Bacteria</taxon>
        <taxon>Pseudomonadati</taxon>
        <taxon>Pseudomonadota</taxon>
        <taxon>Gammaproteobacteria</taxon>
        <taxon>Chromatiales</taxon>
        <taxon>Sedimenticolaceae</taxon>
        <taxon>Sedimenticola</taxon>
    </lineage>
</organism>
<feature type="transmembrane region" description="Helical" evidence="5">
    <location>
        <begin position="46"/>
        <end position="64"/>
    </location>
</feature>
<evidence type="ECO:0000256" key="5">
    <source>
        <dbReference type="SAM" id="Phobius"/>
    </source>
</evidence>
<proteinExistence type="predicted"/>
<dbReference type="InterPro" id="IPR000537">
    <property type="entry name" value="UbiA_prenyltransferase"/>
</dbReference>
<dbReference type="AlphaFoldDB" id="A0A657PM48"/>
<feature type="transmembrane region" description="Helical" evidence="5">
    <location>
        <begin position="111"/>
        <end position="132"/>
    </location>
</feature>
<dbReference type="GO" id="GO:0016020">
    <property type="term" value="C:membrane"/>
    <property type="evidence" value="ECO:0007669"/>
    <property type="project" value="UniProtKB-SubCell"/>
</dbReference>
<keyword evidence="4 5" id="KW-0472">Membrane</keyword>